<dbReference type="GO" id="GO:0015485">
    <property type="term" value="F:cholesterol binding"/>
    <property type="evidence" value="ECO:0007669"/>
    <property type="project" value="EnsemblMetazoa"/>
</dbReference>
<feature type="transmembrane region" description="Helical" evidence="8">
    <location>
        <begin position="428"/>
        <end position="447"/>
    </location>
</feature>
<name>G0NFF0_CAEBE</name>
<dbReference type="PANTHER" id="PTHR12185">
    <property type="entry name" value="SID1 TRANSMEMBRANE FAMILY MEMEBER"/>
    <property type="match status" value="1"/>
</dbReference>
<feature type="transmembrane region" description="Helical" evidence="8">
    <location>
        <begin position="273"/>
        <end position="293"/>
    </location>
</feature>
<keyword evidence="3 8" id="KW-0812">Transmembrane</keyword>
<keyword evidence="5 8" id="KW-1133">Transmembrane helix</keyword>
<dbReference type="InterPro" id="IPR025958">
    <property type="entry name" value="SID1_TM_fam"/>
</dbReference>
<reference evidence="11" key="1">
    <citation type="submission" date="2011-07" db="EMBL/GenBank/DDBJ databases">
        <authorList>
            <consortium name="Caenorhabditis brenneri Sequencing and Analysis Consortium"/>
            <person name="Wilson R.K."/>
        </authorList>
    </citation>
    <scope>NUCLEOTIDE SEQUENCE [LARGE SCALE GENOMIC DNA]</scope>
    <source>
        <strain evidence="11">PB2801</strain>
    </source>
</reference>
<dbReference type="OMA" id="GLHQTMT"/>
<comment type="similarity">
    <text evidence="2">Belongs to the SID1 family.</text>
</comment>
<dbReference type="GO" id="GO:0051033">
    <property type="term" value="F:RNA transmembrane transporter activity"/>
    <property type="evidence" value="ECO:0007669"/>
    <property type="project" value="TreeGrafter"/>
</dbReference>
<dbReference type="AlphaFoldDB" id="G0NFF0"/>
<evidence type="ECO:0000256" key="7">
    <source>
        <dbReference type="ARBA" id="ARBA00023180"/>
    </source>
</evidence>
<dbReference type="GO" id="GO:0070508">
    <property type="term" value="P:cholesterol import"/>
    <property type="evidence" value="ECO:0007669"/>
    <property type="project" value="EnsemblMetazoa"/>
</dbReference>
<sequence length="778" mass="89444">MKKLSIIFILIFFQIVSSQVPEVIPAKWDVLYQKETGKNMSMTIFRFRVEEQYSVARIIMSCNESTEHNPLLAVFREKLAILSLQVPLIVDNYEYSQVARTLCPFTEYKEGEAFTVEVTSSRPVHYNFRAELVQNFHLYNDAKRLVTASASEPVYLRYDIPGDVDSVAVHVDSNSSICMTVSVQKIGCPIFDLPNNVNSMGLHQTMTTSATIPVEKSRMSSFYVVFVVNTNDDLCSEISSIKPIRPTKFPLRLKSFNVTIESSMKTSDYTIPIVFWACILFLVTIVVFVYHYFDGIWERRFISRAYTHLEDNAQEERIRDFYDFQRMSEDEDLKDYDLLLDCKDMMVVRAKATLTVADLSMTPYETREQQYDVYKIALAIIGIFYNITVLQLIISKAGSLRQSGDLDECTFNFQCARPLWYFVAFNNVVSNGGYVYFGSLIIVMNYCRERSFRRLFAVQPTLAERYGLPQHSGLMTAIGLAVIMEGISSATYHVCPNNINYQFDTALMYVIGMLGKLKIWSLRHPDMVVSAYHAFGFLGMFLMAAIAGVYVHNMIFWIMFSTIYIASMMLVSLEFYFKGIWTLNLRELRNSVRMAWASSKRLSCVIPAYKARFFVILLLNLANTAVVVYGLEAHPKDFLSFLLIPFIGNLFIYIIYYILMKMIHREKIPKRAMALLMAAVISWTCAGILFNQRVSDWSRASSVSIMENSQSSRLNGGHRSKMPAISRELNKPCIFLNFYDNHDIWHLSSAFAIFFSFTAINVIDDDLMFVMRNTIKVF</sequence>
<evidence type="ECO:0000256" key="9">
    <source>
        <dbReference type="SAM" id="SignalP"/>
    </source>
</evidence>
<dbReference type="PANTHER" id="PTHR12185:SF14">
    <property type="entry name" value="CHOLESTEROL UPTAKE PROTEIN 1"/>
    <property type="match status" value="1"/>
</dbReference>
<feature type="transmembrane region" description="Helical" evidence="8">
    <location>
        <begin position="556"/>
        <end position="577"/>
    </location>
</feature>
<keyword evidence="6 8" id="KW-0472">Membrane</keyword>
<dbReference type="OrthoDB" id="416618at2759"/>
<dbReference type="FunCoup" id="G0NFF0">
    <property type="interactions" value="1816"/>
</dbReference>
<comment type="subcellular location">
    <subcellularLocation>
        <location evidence="1">Membrane</location>
        <topology evidence="1">Multi-pass membrane protein</topology>
    </subcellularLocation>
</comment>
<keyword evidence="7" id="KW-0325">Glycoprotein</keyword>
<organism evidence="11">
    <name type="scientific">Caenorhabditis brenneri</name>
    <name type="common">Nematode worm</name>
    <dbReference type="NCBI Taxonomy" id="135651"/>
    <lineage>
        <taxon>Eukaryota</taxon>
        <taxon>Metazoa</taxon>
        <taxon>Ecdysozoa</taxon>
        <taxon>Nematoda</taxon>
        <taxon>Chromadorea</taxon>
        <taxon>Rhabditida</taxon>
        <taxon>Rhabditina</taxon>
        <taxon>Rhabditomorpha</taxon>
        <taxon>Rhabditoidea</taxon>
        <taxon>Rhabditidae</taxon>
        <taxon>Peloderinae</taxon>
        <taxon>Caenorhabditis</taxon>
    </lineage>
</organism>
<dbReference type="STRING" id="135651.G0NFF0"/>
<dbReference type="GO" id="GO:0005886">
    <property type="term" value="C:plasma membrane"/>
    <property type="evidence" value="ECO:0007669"/>
    <property type="project" value="EnsemblMetazoa"/>
</dbReference>
<feature type="transmembrane region" description="Helical" evidence="8">
    <location>
        <begin position="376"/>
        <end position="394"/>
    </location>
</feature>
<accession>G0NFF0</accession>
<gene>
    <name evidence="10" type="primary">Cbn-tag-130</name>
    <name evidence="10" type="ORF">CAEBREN_10258</name>
</gene>
<feature type="signal peptide" evidence="9">
    <location>
        <begin position="1"/>
        <end position="18"/>
    </location>
</feature>
<dbReference type="GO" id="GO:0005794">
    <property type="term" value="C:Golgi apparatus"/>
    <property type="evidence" value="ECO:0007669"/>
    <property type="project" value="EnsemblMetazoa"/>
</dbReference>
<dbReference type="GO" id="GO:0003725">
    <property type="term" value="F:double-stranded RNA binding"/>
    <property type="evidence" value="ECO:0007669"/>
    <property type="project" value="TreeGrafter"/>
</dbReference>
<evidence type="ECO:0000256" key="3">
    <source>
        <dbReference type="ARBA" id="ARBA00022692"/>
    </source>
</evidence>
<evidence type="ECO:0000256" key="4">
    <source>
        <dbReference type="ARBA" id="ARBA00022729"/>
    </source>
</evidence>
<dbReference type="GO" id="GO:0005768">
    <property type="term" value="C:endosome"/>
    <property type="evidence" value="ECO:0007669"/>
    <property type="project" value="EnsemblMetazoa"/>
</dbReference>
<protein>
    <submittedName>
        <fullName evidence="10">CBN-TAG-130 protein</fullName>
    </submittedName>
</protein>
<proteinExistence type="inferred from homology"/>
<evidence type="ECO:0000313" key="11">
    <source>
        <dbReference type="Proteomes" id="UP000008068"/>
    </source>
</evidence>
<evidence type="ECO:0000256" key="8">
    <source>
        <dbReference type="SAM" id="Phobius"/>
    </source>
</evidence>
<feature type="chain" id="PRO_5003405039" evidence="9">
    <location>
        <begin position="19"/>
        <end position="778"/>
    </location>
</feature>
<dbReference type="Proteomes" id="UP000008068">
    <property type="component" value="Unassembled WGS sequence"/>
</dbReference>
<feature type="transmembrane region" description="Helical" evidence="8">
    <location>
        <begin position="529"/>
        <end position="550"/>
    </location>
</feature>
<dbReference type="EMBL" id="GL379875">
    <property type="protein sequence ID" value="EGT59237.1"/>
    <property type="molecule type" value="Genomic_DNA"/>
</dbReference>
<evidence type="ECO:0000313" key="10">
    <source>
        <dbReference type="EMBL" id="EGT59237.1"/>
    </source>
</evidence>
<feature type="transmembrane region" description="Helical" evidence="8">
    <location>
        <begin position="672"/>
        <end position="690"/>
    </location>
</feature>
<evidence type="ECO:0000256" key="5">
    <source>
        <dbReference type="ARBA" id="ARBA00022989"/>
    </source>
</evidence>
<dbReference type="eggNOG" id="ENOG502QUXZ">
    <property type="taxonomic scope" value="Eukaryota"/>
</dbReference>
<dbReference type="InParanoid" id="G0NFF0"/>
<dbReference type="Pfam" id="PF13965">
    <property type="entry name" value="SID-1_RNA_chan"/>
    <property type="match status" value="2"/>
</dbReference>
<keyword evidence="11" id="KW-1185">Reference proteome</keyword>
<feature type="transmembrane region" description="Helical" evidence="8">
    <location>
        <begin position="744"/>
        <end position="763"/>
    </location>
</feature>
<evidence type="ECO:0000256" key="2">
    <source>
        <dbReference type="ARBA" id="ARBA00006618"/>
    </source>
</evidence>
<evidence type="ECO:0000256" key="1">
    <source>
        <dbReference type="ARBA" id="ARBA00004141"/>
    </source>
</evidence>
<dbReference type="GO" id="GO:0005764">
    <property type="term" value="C:lysosome"/>
    <property type="evidence" value="ECO:0007669"/>
    <property type="project" value="EnsemblMetazoa"/>
</dbReference>
<evidence type="ECO:0000256" key="6">
    <source>
        <dbReference type="ARBA" id="ARBA00023136"/>
    </source>
</evidence>
<keyword evidence="4 9" id="KW-0732">Signal</keyword>
<dbReference type="HOGENOM" id="CLU_357018_0_0_1"/>
<feature type="transmembrane region" description="Helical" evidence="8">
    <location>
        <begin position="611"/>
        <end position="632"/>
    </location>
</feature>
<feature type="transmembrane region" description="Helical" evidence="8">
    <location>
        <begin position="638"/>
        <end position="660"/>
    </location>
</feature>